<sequence>MDGTTNEHPRAKADGFPTILLFPAGNKSFDPITVDTDRTVVAFYKFLKKHASIPFKLEKPTTKDESSNASKESQESKTSDVKDEL</sequence>
<dbReference type="Gene3D" id="3.40.30.10">
    <property type="entry name" value="Glutaredoxin"/>
    <property type="match status" value="1"/>
</dbReference>
<evidence type="ECO:0000256" key="1">
    <source>
        <dbReference type="SAM" id="MobiDB-lite"/>
    </source>
</evidence>
<keyword evidence="3" id="KW-1185">Reference proteome</keyword>
<proteinExistence type="predicted"/>
<evidence type="ECO:0000313" key="3">
    <source>
        <dbReference type="Proteomes" id="UP001163823"/>
    </source>
</evidence>
<gene>
    <name evidence="2" type="ORF">O6P43_028366</name>
</gene>
<name>A0AAD7KXQ4_QUISA</name>
<feature type="region of interest" description="Disordered" evidence="1">
    <location>
        <begin position="57"/>
        <end position="85"/>
    </location>
</feature>
<dbReference type="AlphaFoldDB" id="A0AAD7KXQ4"/>
<dbReference type="EMBL" id="JARAOO010000012">
    <property type="protein sequence ID" value="KAJ7947807.1"/>
    <property type="molecule type" value="Genomic_DNA"/>
</dbReference>
<dbReference type="InterPro" id="IPR036249">
    <property type="entry name" value="Thioredoxin-like_sf"/>
</dbReference>
<reference evidence="2" key="1">
    <citation type="journal article" date="2023" name="Science">
        <title>Elucidation of the pathway for biosynthesis of saponin adjuvants from the soapbark tree.</title>
        <authorList>
            <person name="Reed J."/>
            <person name="Orme A."/>
            <person name="El-Demerdash A."/>
            <person name="Owen C."/>
            <person name="Martin L.B.B."/>
            <person name="Misra R.C."/>
            <person name="Kikuchi S."/>
            <person name="Rejzek M."/>
            <person name="Martin A.C."/>
            <person name="Harkess A."/>
            <person name="Leebens-Mack J."/>
            <person name="Louveau T."/>
            <person name="Stephenson M.J."/>
            <person name="Osbourn A."/>
        </authorList>
    </citation>
    <scope>NUCLEOTIDE SEQUENCE</scope>
    <source>
        <strain evidence="2">S10</strain>
    </source>
</reference>
<dbReference type="SUPFAM" id="SSF52833">
    <property type="entry name" value="Thioredoxin-like"/>
    <property type="match status" value="1"/>
</dbReference>
<dbReference type="Proteomes" id="UP001163823">
    <property type="component" value="Chromosome 12"/>
</dbReference>
<accession>A0AAD7KXQ4</accession>
<protein>
    <submittedName>
        <fullName evidence="2">Protein disulfide-isomerase</fullName>
    </submittedName>
</protein>
<evidence type="ECO:0000313" key="2">
    <source>
        <dbReference type="EMBL" id="KAJ7947807.1"/>
    </source>
</evidence>
<organism evidence="2 3">
    <name type="scientific">Quillaja saponaria</name>
    <name type="common">Soap bark tree</name>
    <dbReference type="NCBI Taxonomy" id="32244"/>
    <lineage>
        <taxon>Eukaryota</taxon>
        <taxon>Viridiplantae</taxon>
        <taxon>Streptophyta</taxon>
        <taxon>Embryophyta</taxon>
        <taxon>Tracheophyta</taxon>
        <taxon>Spermatophyta</taxon>
        <taxon>Magnoliopsida</taxon>
        <taxon>eudicotyledons</taxon>
        <taxon>Gunneridae</taxon>
        <taxon>Pentapetalae</taxon>
        <taxon>rosids</taxon>
        <taxon>fabids</taxon>
        <taxon>Fabales</taxon>
        <taxon>Quillajaceae</taxon>
        <taxon>Quillaja</taxon>
    </lineage>
</organism>
<comment type="caution">
    <text evidence="2">The sequence shown here is derived from an EMBL/GenBank/DDBJ whole genome shotgun (WGS) entry which is preliminary data.</text>
</comment>
<dbReference type="KEGG" id="qsa:O6P43_028366"/>